<dbReference type="Pfam" id="PF17131">
    <property type="entry name" value="LolA_like"/>
    <property type="match status" value="1"/>
</dbReference>
<evidence type="ECO:0000259" key="3">
    <source>
        <dbReference type="Pfam" id="PF17131"/>
    </source>
</evidence>
<protein>
    <submittedName>
        <fullName evidence="4">Outer membrane lipoprotein-sorting protein</fullName>
    </submittedName>
</protein>
<evidence type="ECO:0000256" key="1">
    <source>
        <dbReference type="ARBA" id="ARBA00022729"/>
    </source>
</evidence>
<reference evidence="4" key="1">
    <citation type="submission" date="2019-12" db="EMBL/GenBank/DDBJ databases">
        <title>Comparative genomics gives insights into the taxonomy of the Azoarcus-Aromatoleum group and reveals separate origins of nif in the plant-associated Azoarcus and non-plant-associated Aromatoleum sub-groups.</title>
        <authorList>
            <person name="Lafos M."/>
            <person name="Maluk M."/>
            <person name="Batista M."/>
            <person name="Junghare M."/>
            <person name="Carmona M."/>
            <person name="Faoro H."/>
            <person name="Cruz L.M."/>
            <person name="Battistoni F."/>
            <person name="De Souza E."/>
            <person name="Pedrosa F."/>
            <person name="Chen W.-M."/>
            <person name="Poole P.S."/>
            <person name="Dixon R.A."/>
            <person name="James E.K."/>
        </authorList>
    </citation>
    <scope>NUCLEOTIDE SEQUENCE</scope>
    <source>
        <strain evidence="4">NSC3</strain>
    </source>
</reference>
<feature type="chain" id="PRO_5038045865" evidence="2">
    <location>
        <begin position="19"/>
        <end position="261"/>
    </location>
</feature>
<organism evidence="4 5">
    <name type="scientific">Azoarcus taiwanensis</name>
    <dbReference type="NCBI Taxonomy" id="666964"/>
    <lineage>
        <taxon>Bacteria</taxon>
        <taxon>Pseudomonadati</taxon>
        <taxon>Pseudomonadota</taxon>
        <taxon>Betaproteobacteria</taxon>
        <taxon>Rhodocyclales</taxon>
        <taxon>Zoogloeaceae</taxon>
        <taxon>Azoarcus</taxon>
    </lineage>
</organism>
<dbReference type="SUPFAM" id="SSF89392">
    <property type="entry name" value="Prokaryotic lipoproteins and lipoprotein localization factors"/>
    <property type="match status" value="1"/>
</dbReference>
<keyword evidence="5" id="KW-1185">Reference proteome</keyword>
<evidence type="ECO:0000256" key="2">
    <source>
        <dbReference type="SAM" id="SignalP"/>
    </source>
</evidence>
<gene>
    <name evidence="4" type="ORF">GPA21_14485</name>
</gene>
<sequence>MPLHLVLFLCLIISPVVALSVHAAPPDAYVLMKRVDERPDGEDRRSILVMELINRQGSKRVRRLLSLAKDYGADSRKVLALLDPPDVKGTTFLSWDYADPAREDDRWLYLPALKRVRRIMGESRNDTFMGSDFTYDDLGDRSVDEDDHRLLGEETLEGIDCWVVESVPKDTTERYKRKKIWVRKDADLPIRVEYYDKDGLLKTLRVLEARLQDGFWVQVSTEMHNVQEDHRTVLTVEEIQHDTGLRDSLFEVATIQRGHLR</sequence>
<dbReference type="EMBL" id="WTVM01000098">
    <property type="protein sequence ID" value="NMG04163.1"/>
    <property type="molecule type" value="Genomic_DNA"/>
</dbReference>
<dbReference type="InterPro" id="IPR033399">
    <property type="entry name" value="TP_0789-like"/>
</dbReference>
<dbReference type="Proteomes" id="UP000599523">
    <property type="component" value="Unassembled WGS sequence"/>
</dbReference>
<dbReference type="RefSeq" id="WP_168988847.1">
    <property type="nucleotide sequence ID" value="NZ_CAWPHM010000328.1"/>
</dbReference>
<evidence type="ECO:0000313" key="4">
    <source>
        <dbReference type="EMBL" id="NMG04163.1"/>
    </source>
</evidence>
<dbReference type="InterPro" id="IPR029046">
    <property type="entry name" value="LolA/LolB/LppX"/>
</dbReference>
<accession>A0A972JBI6</accession>
<feature type="domain" description="Uncharacterized protein TP-0789" evidence="3">
    <location>
        <begin position="74"/>
        <end position="257"/>
    </location>
</feature>
<name>A0A972JBI6_9RHOO</name>
<keyword evidence="4" id="KW-0449">Lipoprotein</keyword>
<dbReference type="AlphaFoldDB" id="A0A972JBI6"/>
<dbReference type="CDD" id="cd16329">
    <property type="entry name" value="LolA_like"/>
    <property type="match status" value="1"/>
</dbReference>
<feature type="signal peptide" evidence="2">
    <location>
        <begin position="1"/>
        <end position="18"/>
    </location>
</feature>
<dbReference type="Gene3D" id="2.50.20.10">
    <property type="entry name" value="Lipoprotein localisation LolA/LolB/LppX"/>
    <property type="match status" value="1"/>
</dbReference>
<keyword evidence="1 2" id="KW-0732">Signal</keyword>
<proteinExistence type="predicted"/>
<evidence type="ECO:0000313" key="5">
    <source>
        <dbReference type="Proteomes" id="UP000599523"/>
    </source>
</evidence>
<comment type="caution">
    <text evidence="4">The sequence shown here is derived from an EMBL/GenBank/DDBJ whole genome shotgun (WGS) entry which is preliminary data.</text>
</comment>